<gene>
    <name evidence="1" type="ORF">LCGC14_0295190</name>
</gene>
<comment type="caution">
    <text evidence="1">The sequence shown here is derived from an EMBL/GenBank/DDBJ whole genome shotgun (WGS) entry which is preliminary data.</text>
</comment>
<dbReference type="AlphaFoldDB" id="A0A0F9WDF8"/>
<reference evidence="1" key="1">
    <citation type="journal article" date="2015" name="Nature">
        <title>Complex archaea that bridge the gap between prokaryotes and eukaryotes.</title>
        <authorList>
            <person name="Spang A."/>
            <person name="Saw J.H."/>
            <person name="Jorgensen S.L."/>
            <person name="Zaremba-Niedzwiedzka K."/>
            <person name="Martijn J."/>
            <person name="Lind A.E."/>
            <person name="van Eijk R."/>
            <person name="Schleper C."/>
            <person name="Guy L."/>
            <person name="Ettema T.J."/>
        </authorList>
    </citation>
    <scope>NUCLEOTIDE SEQUENCE</scope>
</reference>
<accession>A0A0F9WDF8</accession>
<evidence type="ECO:0008006" key="2">
    <source>
        <dbReference type="Google" id="ProtNLM"/>
    </source>
</evidence>
<protein>
    <recommendedName>
        <fullName evidence="2">Nucleotide modification associated domain-containing protein</fullName>
    </recommendedName>
</protein>
<sequence length="110" mass="12670">MSGSERFHTILRELGEMHDKKQQDYGTDSDPFANVRGSLDWGIQPWIGGLLRATDKMHRLQKFARVGKLANEAVEDSFRDLAVYAIISLILYEETRWELITIAKEKTTDE</sequence>
<evidence type="ECO:0000313" key="1">
    <source>
        <dbReference type="EMBL" id="KKN83866.1"/>
    </source>
</evidence>
<name>A0A0F9WDF8_9ZZZZ</name>
<organism evidence="1">
    <name type="scientific">marine sediment metagenome</name>
    <dbReference type="NCBI Taxonomy" id="412755"/>
    <lineage>
        <taxon>unclassified sequences</taxon>
        <taxon>metagenomes</taxon>
        <taxon>ecological metagenomes</taxon>
    </lineage>
</organism>
<proteinExistence type="predicted"/>
<dbReference type="EMBL" id="LAZR01000179">
    <property type="protein sequence ID" value="KKN83866.1"/>
    <property type="molecule type" value="Genomic_DNA"/>
</dbReference>